<comment type="caution">
    <text evidence="1">The sequence shown here is derived from an EMBL/GenBank/DDBJ whole genome shotgun (WGS) entry which is preliminary data.</text>
</comment>
<proteinExistence type="predicted"/>
<evidence type="ECO:0000313" key="2">
    <source>
        <dbReference type="Proteomes" id="UP001241377"/>
    </source>
</evidence>
<reference evidence="1" key="1">
    <citation type="submission" date="2023-04" db="EMBL/GenBank/DDBJ databases">
        <title>Draft Genome sequencing of Naganishia species isolated from polar environments using Oxford Nanopore Technology.</title>
        <authorList>
            <person name="Leo P."/>
            <person name="Venkateswaran K."/>
        </authorList>
    </citation>
    <scope>NUCLEOTIDE SEQUENCE</scope>
    <source>
        <strain evidence="1">MNA-CCFEE 5261</strain>
    </source>
</reference>
<keyword evidence="2" id="KW-1185">Reference proteome</keyword>
<protein>
    <submittedName>
        <fullName evidence="1">Uncharacterized protein</fullName>
    </submittedName>
</protein>
<sequence>MGSGISSLTRAANDWIHAPATLRGGYVLAWGMTWGFQVWQTFIGGIVAFRTLPRQTFGLLQSRTFPVYFLVNTLLSTSLLTLDMKLRPDIIKSFKRLPVDTLLALNSRHFWGSTAGLGVMSLGFNLVNGVWVAPKTTEPSGEMKLLNRQFQTLHSISSLLNMGALLTTGLIGWKIGTRGLGPKVSGGLGVM</sequence>
<evidence type="ECO:0000313" key="1">
    <source>
        <dbReference type="EMBL" id="KAJ9104954.1"/>
    </source>
</evidence>
<organism evidence="1 2">
    <name type="scientific">Naganishia cerealis</name>
    <dbReference type="NCBI Taxonomy" id="610337"/>
    <lineage>
        <taxon>Eukaryota</taxon>
        <taxon>Fungi</taxon>
        <taxon>Dikarya</taxon>
        <taxon>Basidiomycota</taxon>
        <taxon>Agaricomycotina</taxon>
        <taxon>Tremellomycetes</taxon>
        <taxon>Filobasidiales</taxon>
        <taxon>Filobasidiaceae</taxon>
        <taxon>Naganishia</taxon>
    </lineage>
</organism>
<gene>
    <name evidence="1" type="ORF">QFC19_003749</name>
</gene>
<name>A0ACC2W156_9TREE</name>
<accession>A0ACC2W156</accession>
<dbReference type="Proteomes" id="UP001241377">
    <property type="component" value="Unassembled WGS sequence"/>
</dbReference>
<dbReference type="EMBL" id="JASBWR010000037">
    <property type="protein sequence ID" value="KAJ9104954.1"/>
    <property type="molecule type" value="Genomic_DNA"/>
</dbReference>